<keyword evidence="1" id="KW-0175">Coiled coil</keyword>
<feature type="region of interest" description="Disordered" evidence="2">
    <location>
        <begin position="1"/>
        <end position="26"/>
    </location>
</feature>
<dbReference type="EMBL" id="MTYI01000005">
    <property type="protein sequence ID" value="PNP59834.1"/>
    <property type="molecule type" value="Genomic_DNA"/>
</dbReference>
<protein>
    <submittedName>
        <fullName evidence="3">Uncharacterized protein</fullName>
    </submittedName>
</protein>
<accession>A0A2K0UPX7</accession>
<feature type="coiled-coil region" evidence="1">
    <location>
        <begin position="141"/>
        <end position="175"/>
    </location>
</feature>
<feature type="region of interest" description="Disordered" evidence="2">
    <location>
        <begin position="435"/>
        <end position="480"/>
    </location>
</feature>
<feature type="coiled-coil region" evidence="1">
    <location>
        <begin position="353"/>
        <end position="387"/>
    </location>
</feature>
<proteinExistence type="predicted"/>
<dbReference type="PANTHER" id="PTHR21974:SF2">
    <property type="entry name" value="RE15880P"/>
    <property type="match status" value="1"/>
</dbReference>
<dbReference type="AlphaFoldDB" id="A0A2K0UPX7"/>
<sequence>MNSTASMADRKAAASDYMPPPTFNMPAHREVHVHAPSDPVAERKVRQAIEDSASRNAQLLGELEATAYAPGLYNNNQVKIEHVDKRLADLEPEVEKAIAAANLQLKNHKSYRDSVAKKFVYTVLKKKSAFEDRAMREEKAYHEVLEKRHKAEAKLKDLQADKAALAVEMKDLQELVGRHGTAHKEIDDLYSRIFDGPTAGFADEDEQEETHKLAKLALQERTEALKAAVRGIKAAQAVKVAIERASFEKQRAAFENHSDIFSQRGVHTVLKRCVAYINRGLELSDEAVEAIKASPGPDLAQAKNNLDQLFHSARAAAQEHYTSKSQNADLIERLGSTLAQALFAQKQYVEAMKKVTESRRESIRRTARALEDERRALQQLRQSAFEATVGFGAAAPAYHECCDRAPGFEQDSHQQTASITEPVVIELPEETEAPPDYVYEHDGQAPPAAEGEPGSSSQNHGTPLHGEVTLFNPRGLQEVT</sequence>
<organism evidence="3 4">
    <name type="scientific">Trichoderma harzianum</name>
    <name type="common">Hypocrea lixii</name>
    <dbReference type="NCBI Taxonomy" id="5544"/>
    <lineage>
        <taxon>Eukaryota</taxon>
        <taxon>Fungi</taxon>
        <taxon>Dikarya</taxon>
        <taxon>Ascomycota</taxon>
        <taxon>Pezizomycotina</taxon>
        <taxon>Sordariomycetes</taxon>
        <taxon>Hypocreomycetidae</taxon>
        <taxon>Hypocreales</taxon>
        <taxon>Hypocreaceae</taxon>
        <taxon>Trichoderma</taxon>
    </lineage>
</organism>
<dbReference type="OrthoDB" id="2562743at2759"/>
<name>A0A2K0UPX7_TRIHA</name>
<dbReference type="PANTHER" id="PTHR21974">
    <property type="entry name" value="RE15880P"/>
    <property type="match status" value="1"/>
</dbReference>
<dbReference type="Proteomes" id="UP000236290">
    <property type="component" value="Unassembled WGS sequence"/>
</dbReference>
<reference evidence="3 4" key="1">
    <citation type="submission" date="2017-02" db="EMBL/GenBank/DDBJ databases">
        <title>Genomes of Trichoderma spp. with biocontrol activity.</title>
        <authorList>
            <person name="Gardiner D."/>
            <person name="Kazan K."/>
            <person name="Vos C."/>
            <person name="Harvey P."/>
        </authorList>
    </citation>
    <scope>NUCLEOTIDE SEQUENCE [LARGE SCALE GENOMIC DNA]</scope>
    <source>
        <strain evidence="3 4">Tr1</strain>
    </source>
</reference>
<evidence type="ECO:0000313" key="4">
    <source>
        <dbReference type="Proteomes" id="UP000236290"/>
    </source>
</evidence>
<gene>
    <name evidence="3" type="ORF">THARTR1_00713</name>
</gene>
<comment type="caution">
    <text evidence="3">The sequence shown here is derived from an EMBL/GenBank/DDBJ whole genome shotgun (WGS) entry which is preliminary data.</text>
</comment>
<evidence type="ECO:0000313" key="3">
    <source>
        <dbReference type="EMBL" id="PNP59834.1"/>
    </source>
</evidence>
<evidence type="ECO:0000256" key="2">
    <source>
        <dbReference type="SAM" id="MobiDB-lite"/>
    </source>
</evidence>
<evidence type="ECO:0000256" key="1">
    <source>
        <dbReference type="SAM" id="Coils"/>
    </source>
</evidence>